<organism evidence="1 2">
    <name type="scientific">Armillaria novae-zelandiae</name>
    <dbReference type="NCBI Taxonomy" id="153914"/>
    <lineage>
        <taxon>Eukaryota</taxon>
        <taxon>Fungi</taxon>
        <taxon>Dikarya</taxon>
        <taxon>Basidiomycota</taxon>
        <taxon>Agaricomycotina</taxon>
        <taxon>Agaricomycetes</taxon>
        <taxon>Agaricomycetidae</taxon>
        <taxon>Agaricales</taxon>
        <taxon>Marasmiineae</taxon>
        <taxon>Physalacriaceae</taxon>
        <taxon>Armillaria</taxon>
    </lineage>
</organism>
<sequence length="176" mass="19464">MVAVQDARHDSEHDIEVVADGHREGGAAICSRILKGGHLMWIPTLQNFKSPIPLSFYNLQNWSKMYSLRRLAIQLCETVKRVCGIVRRSLGNSGLDNDLAPTSNVFPPSYEAATSAPPPYAAIDMLVYNDIHVGDTIQPAPLYNDQYTPLEDVGMAGFTRSQLTTVFKEDVDQAVE</sequence>
<dbReference type="Proteomes" id="UP001175227">
    <property type="component" value="Unassembled WGS sequence"/>
</dbReference>
<proteinExistence type="predicted"/>
<keyword evidence="2" id="KW-1185">Reference proteome</keyword>
<comment type="caution">
    <text evidence="1">The sequence shown here is derived from an EMBL/GenBank/DDBJ whole genome shotgun (WGS) entry which is preliminary data.</text>
</comment>
<evidence type="ECO:0000313" key="2">
    <source>
        <dbReference type="Proteomes" id="UP001175227"/>
    </source>
</evidence>
<protein>
    <submittedName>
        <fullName evidence="1">Uncharacterized protein</fullName>
    </submittedName>
</protein>
<name>A0AA39U120_9AGAR</name>
<accession>A0AA39U120</accession>
<gene>
    <name evidence="1" type="ORF">IW261DRAFT_1573781</name>
</gene>
<dbReference type="EMBL" id="JAUEPR010000071">
    <property type="protein sequence ID" value="KAK0468554.1"/>
    <property type="molecule type" value="Genomic_DNA"/>
</dbReference>
<reference evidence="1" key="1">
    <citation type="submission" date="2023-06" db="EMBL/GenBank/DDBJ databases">
        <authorList>
            <consortium name="Lawrence Berkeley National Laboratory"/>
            <person name="Ahrendt S."/>
            <person name="Sahu N."/>
            <person name="Indic B."/>
            <person name="Wong-Bajracharya J."/>
            <person name="Merenyi Z."/>
            <person name="Ke H.-M."/>
            <person name="Monk M."/>
            <person name="Kocsube S."/>
            <person name="Drula E."/>
            <person name="Lipzen A."/>
            <person name="Balint B."/>
            <person name="Henrissat B."/>
            <person name="Andreopoulos B."/>
            <person name="Martin F.M."/>
            <person name="Harder C.B."/>
            <person name="Rigling D."/>
            <person name="Ford K.L."/>
            <person name="Foster G.D."/>
            <person name="Pangilinan J."/>
            <person name="Papanicolaou A."/>
            <person name="Barry K."/>
            <person name="LaButti K."/>
            <person name="Viragh M."/>
            <person name="Koriabine M."/>
            <person name="Yan M."/>
            <person name="Riley R."/>
            <person name="Champramary S."/>
            <person name="Plett K.L."/>
            <person name="Tsai I.J."/>
            <person name="Slot J."/>
            <person name="Sipos G."/>
            <person name="Plett J."/>
            <person name="Nagy L.G."/>
            <person name="Grigoriev I.V."/>
        </authorList>
    </citation>
    <scope>NUCLEOTIDE SEQUENCE</scope>
    <source>
        <strain evidence="1">ICMP 16352</strain>
    </source>
</reference>
<dbReference type="AlphaFoldDB" id="A0AA39U120"/>
<evidence type="ECO:0000313" key="1">
    <source>
        <dbReference type="EMBL" id="KAK0468554.1"/>
    </source>
</evidence>